<gene>
    <name evidence="1" type="ORF">Sgleb_00520</name>
</gene>
<proteinExistence type="predicted"/>
<dbReference type="EMBL" id="BLIO01000001">
    <property type="protein sequence ID" value="GFE12005.1"/>
    <property type="molecule type" value="Genomic_DNA"/>
</dbReference>
<protein>
    <submittedName>
        <fullName evidence="1">Uncharacterized protein</fullName>
    </submittedName>
</protein>
<sequence length="187" mass="20716">MCVSFRNVLGTPDIESYIYHRMQDHSAEGGLQLGLRRQDGSAKPAWSTWALANRNDLPSPQLSCGFEHLPYTLLRRGYHPDRGHVASSRLLPPGFTGEQSWKLLRHQAPGTVMLYECKVNGHSLLTRDPGCEGQFPMGPVGYLHTSQVSGSVPLYRCYVPSNGDHFVSSSTVCEGHTRESLLGYAFP</sequence>
<keyword evidence="2" id="KW-1185">Reference proteome</keyword>
<comment type="caution">
    <text evidence="1">The sequence shown here is derived from an EMBL/GenBank/DDBJ whole genome shotgun (WGS) entry which is preliminary data.</text>
</comment>
<reference evidence="1 2" key="1">
    <citation type="submission" date="2019-12" db="EMBL/GenBank/DDBJ databases">
        <title>Whole genome shotgun sequence of Streptomyces hygroscopicus subsp. glebosus NBRC 13786.</title>
        <authorList>
            <person name="Ichikawa N."/>
            <person name="Kimura A."/>
            <person name="Kitahashi Y."/>
            <person name="Komaki H."/>
            <person name="Tamura T."/>
        </authorList>
    </citation>
    <scope>NUCLEOTIDE SEQUENCE [LARGE SCALE GENOMIC DNA]</scope>
    <source>
        <strain evidence="1 2">NBRC 13786</strain>
    </source>
</reference>
<dbReference type="AlphaFoldDB" id="A0A640SRB0"/>
<name>A0A640SRB0_9ACTN</name>
<organism evidence="1 2">
    <name type="scientific">Streptomyces glebosus</name>
    <dbReference type="NCBI Taxonomy" id="249580"/>
    <lineage>
        <taxon>Bacteria</taxon>
        <taxon>Bacillati</taxon>
        <taxon>Actinomycetota</taxon>
        <taxon>Actinomycetes</taxon>
        <taxon>Kitasatosporales</taxon>
        <taxon>Streptomycetaceae</taxon>
        <taxon>Streptomyces</taxon>
    </lineage>
</organism>
<dbReference type="Proteomes" id="UP000430079">
    <property type="component" value="Unassembled WGS sequence"/>
</dbReference>
<accession>A0A640SRB0</accession>
<evidence type="ECO:0000313" key="2">
    <source>
        <dbReference type="Proteomes" id="UP000430079"/>
    </source>
</evidence>
<evidence type="ECO:0000313" key="1">
    <source>
        <dbReference type="EMBL" id="GFE12005.1"/>
    </source>
</evidence>